<dbReference type="STRING" id="1121432.SAMN02745219_01085"/>
<dbReference type="AlphaFoldDB" id="A0A1M6E0V1"/>
<evidence type="ECO:0000313" key="2">
    <source>
        <dbReference type="Proteomes" id="UP000184529"/>
    </source>
</evidence>
<gene>
    <name evidence="1" type="ORF">SAMN02745219_01085</name>
</gene>
<protein>
    <submittedName>
        <fullName evidence="1">Uncharacterized protein</fullName>
    </submittedName>
</protein>
<keyword evidence="2" id="KW-1185">Reference proteome</keyword>
<name>A0A1M6E0V1_9FIRM</name>
<evidence type="ECO:0000313" key="1">
    <source>
        <dbReference type="EMBL" id="SHI79025.1"/>
    </source>
</evidence>
<proteinExistence type="predicted"/>
<reference evidence="2" key="1">
    <citation type="submission" date="2016-11" db="EMBL/GenBank/DDBJ databases">
        <authorList>
            <person name="Varghese N."/>
            <person name="Submissions S."/>
        </authorList>
    </citation>
    <scope>NUCLEOTIDE SEQUENCE [LARGE SCALE GENOMIC DNA]</scope>
    <source>
        <strain evidence="2">DSM 16057</strain>
    </source>
</reference>
<organism evidence="1 2">
    <name type="scientific">Desulfofundulus thermosubterraneus DSM 16057</name>
    <dbReference type="NCBI Taxonomy" id="1121432"/>
    <lineage>
        <taxon>Bacteria</taxon>
        <taxon>Bacillati</taxon>
        <taxon>Bacillota</taxon>
        <taxon>Clostridia</taxon>
        <taxon>Eubacteriales</taxon>
        <taxon>Peptococcaceae</taxon>
        <taxon>Desulfofundulus</taxon>
    </lineage>
</organism>
<sequence length="538" mass="61116">MSLPLPFPRLDVSDDYNPAIRLFGKRFIKEQTVVEYLAEFLAVVFSDKWIGNGEVIKSPLPSLEELKRWSVSAKTKLQYKPPIKLNLKLFAFLSISRVDSRHDVHKKHYEDLCRKLKSNLKASNGNAQEVIDWIEELLRGFQGAGFNRAWCAQTFYPVSASLLTQETIWNETVARKESIRSWDDSITRFKKYYSVTRRDFLARGGEVLYLQLCNVFATEQAEVTKFAESMGFSTDEADLKKLHGSLQEGLQKLSGQYTGPFDRLVDYIELLDKKTHELTNMEAECLTCEWCPEESWREAYLFAVEINRLLTAVLEPVERLELMMTGCALQVLRSLCAQSVRYAGGSAVAANGSALGYAWIFSPPGLPSRQQRLASQRNLQVIQGLIQKALRYDELVKNAAGAEPRIKVDKLYREADNKYGHKLFLSLGKKLGIIVPQRGRGARLIMTDNILRYMVLVLLKPGERCTYEEFLQRLYRHYGIAIEGEELTEAVIWSGLPANSSIQPLKGSWLARMLRAGGFLTELSDACSIVHNTFGKNK</sequence>
<dbReference type="OrthoDB" id="1550253at2"/>
<accession>A0A1M6E0V1</accession>
<dbReference type="Proteomes" id="UP000184529">
    <property type="component" value="Unassembled WGS sequence"/>
</dbReference>
<dbReference type="RefSeq" id="WP_072867805.1">
    <property type="nucleotide sequence ID" value="NZ_FQZM01000011.1"/>
</dbReference>
<dbReference type="EMBL" id="FQZM01000011">
    <property type="protein sequence ID" value="SHI79025.1"/>
    <property type="molecule type" value="Genomic_DNA"/>
</dbReference>